<feature type="chain" id="PRO_5009921800" description="DUF3443 domain-containing protein" evidence="2">
    <location>
        <begin position="27"/>
        <end position="435"/>
    </location>
</feature>
<feature type="signal peptide" evidence="2">
    <location>
        <begin position="1"/>
        <end position="26"/>
    </location>
</feature>
<dbReference type="RefSeq" id="WP_176035832.1">
    <property type="nucleotide sequence ID" value="NZ_CADFGY010000037.1"/>
</dbReference>
<feature type="region of interest" description="Disordered" evidence="1">
    <location>
        <begin position="32"/>
        <end position="68"/>
    </location>
</feature>
<name>A0A1M6VU43_9BURK</name>
<protein>
    <recommendedName>
        <fullName evidence="5">DUF3443 domain-containing protein</fullName>
    </recommendedName>
</protein>
<gene>
    <name evidence="3" type="ORF">SAMN05192548_104140</name>
</gene>
<dbReference type="Pfam" id="PF11925">
    <property type="entry name" value="DUF3443"/>
    <property type="match status" value="1"/>
</dbReference>
<dbReference type="AlphaFoldDB" id="A0A1M6VU43"/>
<sequence length="435" mass="44461">MNTLNKTLWVATVAATVILAACGGGGGDGQGNNSVSWNATPDWVGNSPGNSGNSNNDGNSAGIKTESDNTVPIRVDNSMGNLNMLSASITVCVPGQPGRGQCVTVDNMLVDTGSTGVRIAASALQSLNPKLLTQIGALDDTTGAFPIAECMPFASGFTWGSVKRADVKIGSRTASNIPVQVMGDGAFTTPSDCTAHGGADYSTARSLGANGILGIGHGVHDSKDALTTAIPGNYYYCPSANSCVSTRVKAEKQVMNPVAAFSADYNGTIIRLPAVPASGQASVTGELIFGVGTQANNALPADANIFTVDTYGFLTTHYQGTAFNYSAIDSGTNVYAFADSAIPTTSDFYTPASALDLSATIEASAGSGAPLAVPFQIENALNLAATGNAAFNNVGASMSSGRWFLWGLPFFYGRSVYTVIGDSKIGTLTGPFVAF</sequence>
<keyword evidence="2" id="KW-0732">Signal</keyword>
<dbReference type="EMBL" id="FRAB01000041">
    <property type="protein sequence ID" value="SHK84929.1"/>
    <property type="molecule type" value="Genomic_DNA"/>
</dbReference>
<reference evidence="3 4" key="1">
    <citation type="submission" date="2016-11" db="EMBL/GenBank/DDBJ databases">
        <authorList>
            <person name="Jaros S."/>
            <person name="Januszkiewicz K."/>
            <person name="Wedrychowicz H."/>
        </authorList>
    </citation>
    <scope>NUCLEOTIDE SEQUENCE [LARGE SCALE GENOMIC DNA]</scope>
    <source>
        <strain evidence="3 4">LMG 20594</strain>
    </source>
</reference>
<dbReference type="Proteomes" id="UP000184395">
    <property type="component" value="Unassembled WGS sequence"/>
</dbReference>
<dbReference type="PROSITE" id="PS51257">
    <property type="entry name" value="PROKAR_LIPOPROTEIN"/>
    <property type="match status" value="1"/>
</dbReference>
<accession>A0A1M6VU43</accession>
<evidence type="ECO:0000256" key="1">
    <source>
        <dbReference type="SAM" id="MobiDB-lite"/>
    </source>
</evidence>
<evidence type="ECO:0000313" key="4">
    <source>
        <dbReference type="Proteomes" id="UP000184395"/>
    </source>
</evidence>
<dbReference type="STRING" id="169427.SAMN05192548_104140"/>
<dbReference type="InterPro" id="IPR021847">
    <property type="entry name" value="DUF3443"/>
</dbReference>
<proteinExistence type="predicted"/>
<evidence type="ECO:0000256" key="2">
    <source>
        <dbReference type="SAM" id="SignalP"/>
    </source>
</evidence>
<evidence type="ECO:0008006" key="5">
    <source>
        <dbReference type="Google" id="ProtNLM"/>
    </source>
</evidence>
<evidence type="ECO:0000313" key="3">
    <source>
        <dbReference type="EMBL" id="SHK84929.1"/>
    </source>
</evidence>
<feature type="compositionally biased region" description="Low complexity" evidence="1">
    <location>
        <begin position="45"/>
        <end position="60"/>
    </location>
</feature>
<organism evidence="3 4">
    <name type="scientific">Paraburkholderia terricola</name>
    <dbReference type="NCBI Taxonomy" id="169427"/>
    <lineage>
        <taxon>Bacteria</taxon>
        <taxon>Pseudomonadati</taxon>
        <taxon>Pseudomonadota</taxon>
        <taxon>Betaproteobacteria</taxon>
        <taxon>Burkholderiales</taxon>
        <taxon>Burkholderiaceae</taxon>
        <taxon>Paraburkholderia</taxon>
    </lineage>
</organism>